<evidence type="ECO:0000259" key="7">
    <source>
        <dbReference type="PROSITE" id="PS50923"/>
    </source>
</evidence>
<evidence type="ECO:0000256" key="6">
    <source>
        <dbReference type="SAM" id="SignalP"/>
    </source>
</evidence>
<keyword evidence="2 5" id="KW-0768">Sushi</keyword>
<dbReference type="Gene3D" id="2.10.70.10">
    <property type="entry name" value="Complement Module, domain 1"/>
    <property type="match status" value="4"/>
</dbReference>
<keyword evidence="4 5" id="KW-1015">Disulfide bond</keyword>
<dbReference type="PANTHER" id="PTHR45785">
    <property type="entry name" value="COMPLEMENT FACTOR H-RELATED"/>
    <property type="match status" value="1"/>
</dbReference>
<reference evidence="8" key="2">
    <citation type="submission" date="2025-09" db="UniProtKB">
        <authorList>
            <consortium name="Ensembl"/>
        </authorList>
    </citation>
    <scope>IDENTIFICATION</scope>
</reference>
<dbReference type="AlphaFoldDB" id="A0A3Q3J4Q7"/>
<name>A0A3Q3J4Q7_MONAL</name>
<dbReference type="SUPFAM" id="SSF57535">
    <property type="entry name" value="Complement control module/SCR domain"/>
    <property type="match status" value="4"/>
</dbReference>
<comment type="subcellular location">
    <subcellularLocation>
        <location evidence="1">Virion</location>
    </subcellularLocation>
</comment>
<reference evidence="8" key="1">
    <citation type="submission" date="2025-08" db="UniProtKB">
        <authorList>
            <consortium name="Ensembl"/>
        </authorList>
    </citation>
    <scope>IDENTIFICATION</scope>
</reference>
<keyword evidence="3 6" id="KW-0732">Signal</keyword>
<dbReference type="PROSITE" id="PS50923">
    <property type="entry name" value="SUSHI"/>
    <property type="match status" value="4"/>
</dbReference>
<feature type="domain" description="Sushi" evidence="7">
    <location>
        <begin position="35"/>
        <end position="94"/>
    </location>
</feature>
<dbReference type="OrthoDB" id="9984531at2759"/>
<keyword evidence="9" id="KW-1185">Reference proteome</keyword>
<dbReference type="STRING" id="43700.ENSMALP00000008207"/>
<dbReference type="Ensembl" id="ENSMALT00000008381.1">
    <property type="protein sequence ID" value="ENSMALP00000008207.1"/>
    <property type="gene ID" value="ENSMALG00000005843.1"/>
</dbReference>
<evidence type="ECO:0000256" key="5">
    <source>
        <dbReference type="PROSITE-ProRule" id="PRU00302"/>
    </source>
</evidence>
<proteinExistence type="predicted"/>
<feature type="chain" id="PRO_5018524639" description="Sushi domain-containing protein" evidence="6">
    <location>
        <begin position="32"/>
        <end position="360"/>
    </location>
</feature>
<protein>
    <recommendedName>
        <fullName evidence="7">Sushi domain-containing protein</fullName>
    </recommendedName>
</protein>
<organism evidence="8 9">
    <name type="scientific">Monopterus albus</name>
    <name type="common">Swamp eel</name>
    <dbReference type="NCBI Taxonomy" id="43700"/>
    <lineage>
        <taxon>Eukaryota</taxon>
        <taxon>Metazoa</taxon>
        <taxon>Chordata</taxon>
        <taxon>Craniata</taxon>
        <taxon>Vertebrata</taxon>
        <taxon>Euteleostomi</taxon>
        <taxon>Actinopterygii</taxon>
        <taxon>Neopterygii</taxon>
        <taxon>Teleostei</taxon>
        <taxon>Neoteleostei</taxon>
        <taxon>Acanthomorphata</taxon>
        <taxon>Anabantaria</taxon>
        <taxon>Synbranchiformes</taxon>
        <taxon>Synbranchidae</taxon>
        <taxon>Monopterus</taxon>
    </lineage>
</organism>
<dbReference type="Proteomes" id="UP000261600">
    <property type="component" value="Unplaced"/>
</dbReference>
<dbReference type="Pfam" id="PF00084">
    <property type="entry name" value="Sushi"/>
    <property type="match status" value="4"/>
</dbReference>
<dbReference type="CDD" id="cd00033">
    <property type="entry name" value="CCP"/>
    <property type="match status" value="3"/>
</dbReference>
<evidence type="ECO:0000313" key="8">
    <source>
        <dbReference type="Ensembl" id="ENSMALP00000008207.1"/>
    </source>
</evidence>
<dbReference type="SMART" id="SM00032">
    <property type="entry name" value="CCP"/>
    <property type="match status" value="4"/>
</dbReference>
<dbReference type="InterPro" id="IPR051503">
    <property type="entry name" value="ComplSys_Reg/VirEntry_Med"/>
</dbReference>
<evidence type="ECO:0000256" key="4">
    <source>
        <dbReference type="ARBA" id="ARBA00023157"/>
    </source>
</evidence>
<evidence type="ECO:0000256" key="3">
    <source>
        <dbReference type="ARBA" id="ARBA00022729"/>
    </source>
</evidence>
<accession>A0A3Q3J4Q7</accession>
<feature type="disulfide bond" evidence="5">
    <location>
        <begin position="98"/>
        <end position="141"/>
    </location>
</feature>
<dbReference type="GeneID" id="109974070"/>
<dbReference type="RefSeq" id="XP_020479732.1">
    <property type="nucleotide sequence ID" value="XM_020624076.1"/>
</dbReference>
<dbReference type="InterPro" id="IPR000436">
    <property type="entry name" value="Sushi_SCR_CCP_dom"/>
</dbReference>
<dbReference type="InterPro" id="IPR035976">
    <property type="entry name" value="Sushi/SCR/CCP_sf"/>
</dbReference>
<evidence type="ECO:0000256" key="2">
    <source>
        <dbReference type="ARBA" id="ARBA00022659"/>
    </source>
</evidence>
<dbReference type="PANTHER" id="PTHR45785:SF2">
    <property type="entry name" value="COMPLEMENT FACTOR H-RELATED"/>
    <property type="match status" value="1"/>
</dbReference>
<dbReference type="KEGG" id="malb:109974070"/>
<sequence>MLVCGSDLIPDKMCVRHLGFVLLLWFPGALSAQHKSCPAPILDGGYFIPEQKTYAHTNQLIYACDNGHKPAVEGWWVTTTCQNGKWSHKPQCIDENSCFPPNIPNAKYRENPNGWYKNGDTIRITCDKGYTSKSHNAIARCINATWSSVPICEKSIWACSAPPKIPHAVIINQSYQEVFTTDSEVQYECEDGYSAAGDPSEKSMWCIVGNWNIGSTCKSSTSSGTEERETEPPIITKTSVDNCGKHPNIQNGDVVETNPMFLKYQCNLHYTRVGPEKVMCYSNGKWSQVPTCKGLYCTVNTDSNQDLKPAGVKYINHGETEYLDCVDRWRMDNYAVAKCNFGKPSLSRCCNWAQIKTNLC</sequence>
<feature type="signal peptide" evidence="6">
    <location>
        <begin position="1"/>
        <end position="31"/>
    </location>
</feature>
<feature type="domain" description="Sushi" evidence="7">
    <location>
        <begin position="157"/>
        <end position="219"/>
    </location>
</feature>
<comment type="caution">
    <text evidence="5">Lacks conserved residue(s) required for the propagation of feature annotation.</text>
</comment>
<evidence type="ECO:0000313" key="9">
    <source>
        <dbReference type="Proteomes" id="UP000261600"/>
    </source>
</evidence>
<evidence type="ECO:0000256" key="1">
    <source>
        <dbReference type="ARBA" id="ARBA00004328"/>
    </source>
</evidence>
<feature type="domain" description="Sushi" evidence="7">
    <location>
        <begin position="241"/>
        <end position="294"/>
    </location>
</feature>
<feature type="domain" description="Sushi" evidence="7">
    <location>
        <begin position="96"/>
        <end position="154"/>
    </location>
</feature>